<keyword evidence="7" id="KW-1185">Reference proteome</keyword>
<sequence length="627" mass="69390">MESGYLTLGDLTAASTSSARAREELEAKSRLKKTAKKVETPPSEVAEKAASRAETYASTVARAAAWEPLVREEARSENVVFGRRERATSSLGGLSAGVFEESAWELSRAVREQTSDLAQAQSALHHAGQKAKYHSGVKSKAYARGRKKKTRERRERATEAAAAADPEARKKLDEQRALARVRERTTLRHNSTSAWARGLKKRGRGATEGHKDAAREQLEIGQELRRKQDDVVEEEEEEEEATAAPVSKVFSMEFMRRAEAEEEAEERRRAEREAKELAAELDESEDLEGIRALAGEGDKSPPTLPFAEDRFAAGSLQLRNGSSWRAVATRAVAATRAVVSTKAVSIADAATKAVAKKADDRAVAAATKTIAEKKKKRTKPALDMTQEELVDLAFDTRVEEEFAAEKSRVEEEDHRRANEDETPALAGWGTWTGEGVPEPKKKKRKDPPVSLKKKPPTSPHVILNPKTIKKRAKLSVAQVPYPFTSRAQYEKYMGAPVGEEWNTKEAVAALTKPAVSVLPGPIGVPSPEPSMSGEAAVYPSADATFLEKLSKAEKKEAKKFIKKELKKIEKHEEKRENKKEDEAFMRKAKAYYYQTLYDKSNGYEEAGSYEEKGKSSGQSKQEPIYAY</sequence>
<keyword evidence="2" id="KW-0597">Phosphoprotein</keyword>
<gene>
    <name evidence="6" type="ORF">CTAYLR_001036</name>
</gene>
<dbReference type="PANTHER" id="PTHR14150">
    <property type="entry name" value="U3 SMALL NUCLEOLAR RNA-ASSOCIATED PROTEIN 14"/>
    <property type="match status" value="1"/>
</dbReference>
<feature type="coiled-coil region" evidence="4">
    <location>
        <begin position="551"/>
        <end position="588"/>
    </location>
</feature>
<feature type="compositionally biased region" description="Basic residues" evidence="5">
    <location>
        <begin position="440"/>
        <end position="455"/>
    </location>
</feature>
<feature type="compositionally biased region" description="Basic and acidic residues" evidence="5">
    <location>
        <begin position="205"/>
        <end position="230"/>
    </location>
</feature>
<reference evidence="6" key="1">
    <citation type="submission" date="2023-01" db="EMBL/GenBank/DDBJ databases">
        <title>Metagenome sequencing of chrysophaentin producing Chrysophaeum taylorii.</title>
        <authorList>
            <person name="Davison J."/>
            <person name="Bewley C."/>
        </authorList>
    </citation>
    <scope>NUCLEOTIDE SEQUENCE</scope>
    <source>
        <strain evidence="6">NIES-1699</strain>
    </source>
</reference>
<evidence type="ECO:0000313" key="6">
    <source>
        <dbReference type="EMBL" id="KAJ8604780.1"/>
    </source>
</evidence>
<name>A0AAD7XMQ8_9STRA</name>
<evidence type="ECO:0000313" key="7">
    <source>
        <dbReference type="Proteomes" id="UP001230188"/>
    </source>
</evidence>
<organism evidence="6 7">
    <name type="scientific">Chrysophaeum taylorii</name>
    <dbReference type="NCBI Taxonomy" id="2483200"/>
    <lineage>
        <taxon>Eukaryota</taxon>
        <taxon>Sar</taxon>
        <taxon>Stramenopiles</taxon>
        <taxon>Ochrophyta</taxon>
        <taxon>Pelagophyceae</taxon>
        <taxon>Pelagomonadales</taxon>
        <taxon>Pelagomonadaceae</taxon>
        <taxon>Chrysophaeum</taxon>
    </lineage>
</organism>
<proteinExistence type="predicted"/>
<evidence type="ECO:0000256" key="1">
    <source>
        <dbReference type="ARBA" id="ARBA00004604"/>
    </source>
</evidence>
<feature type="compositionally biased region" description="Acidic residues" evidence="5">
    <location>
        <begin position="231"/>
        <end position="241"/>
    </location>
</feature>
<dbReference type="GO" id="GO:0006364">
    <property type="term" value="P:rRNA processing"/>
    <property type="evidence" value="ECO:0007669"/>
    <property type="project" value="InterPro"/>
</dbReference>
<keyword evidence="3" id="KW-0539">Nucleus</keyword>
<protein>
    <submittedName>
        <fullName evidence="6">Uncharacterized protein</fullName>
    </submittedName>
</protein>
<evidence type="ECO:0000256" key="2">
    <source>
        <dbReference type="ARBA" id="ARBA00022553"/>
    </source>
</evidence>
<feature type="region of interest" description="Disordered" evidence="5">
    <location>
        <begin position="1"/>
        <end position="50"/>
    </location>
</feature>
<dbReference type="Proteomes" id="UP001230188">
    <property type="component" value="Unassembled WGS sequence"/>
</dbReference>
<keyword evidence="4" id="KW-0175">Coiled coil</keyword>
<evidence type="ECO:0000256" key="5">
    <source>
        <dbReference type="SAM" id="MobiDB-lite"/>
    </source>
</evidence>
<dbReference type="GO" id="GO:0032040">
    <property type="term" value="C:small-subunit processome"/>
    <property type="evidence" value="ECO:0007669"/>
    <property type="project" value="InterPro"/>
</dbReference>
<comment type="subcellular location">
    <subcellularLocation>
        <location evidence="1">Nucleus</location>
        <location evidence="1">Nucleolus</location>
    </subcellularLocation>
</comment>
<dbReference type="Pfam" id="PF04615">
    <property type="entry name" value="Utp14"/>
    <property type="match status" value="2"/>
</dbReference>
<dbReference type="InterPro" id="IPR006709">
    <property type="entry name" value="SSU_processome_Utp14"/>
</dbReference>
<feature type="region of interest" description="Disordered" evidence="5">
    <location>
        <begin position="403"/>
        <end position="467"/>
    </location>
</feature>
<dbReference type="AlphaFoldDB" id="A0AAD7XMQ8"/>
<dbReference type="EMBL" id="JAQMWT010000322">
    <property type="protein sequence ID" value="KAJ8604780.1"/>
    <property type="molecule type" value="Genomic_DNA"/>
</dbReference>
<feature type="compositionally biased region" description="Basic and acidic residues" evidence="5">
    <location>
        <begin position="166"/>
        <end position="186"/>
    </location>
</feature>
<evidence type="ECO:0000256" key="4">
    <source>
        <dbReference type="SAM" id="Coils"/>
    </source>
</evidence>
<feature type="region of interest" description="Disordered" evidence="5">
    <location>
        <begin position="605"/>
        <end position="627"/>
    </location>
</feature>
<feature type="compositionally biased region" description="Basic residues" evidence="5">
    <location>
        <begin position="127"/>
        <end position="151"/>
    </location>
</feature>
<dbReference type="PANTHER" id="PTHR14150:SF12">
    <property type="entry name" value="U3 SMALL NUCLEOLAR RNA-ASSOCIATED PROTEIN 14 HOMOLOG A"/>
    <property type="match status" value="1"/>
</dbReference>
<feature type="compositionally biased region" description="Basic and acidic residues" evidence="5">
    <location>
        <begin position="20"/>
        <end position="29"/>
    </location>
</feature>
<feature type="region of interest" description="Disordered" evidence="5">
    <location>
        <begin position="125"/>
        <end position="307"/>
    </location>
</feature>
<feature type="compositionally biased region" description="Basic and acidic residues" evidence="5">
    <location>
        <begin position="254"/>
        <end position="278"/>
    </location>
</feature>
<feature type="compositionally biased region" description="Basic and acidic residues" evidence="5">
    <location>
        <begin position="403"/>
        <end position="419"/>
    </location>
</feature>
<comment type="caution">
    <text evidence="6">The sequence shown here is derived from an EMBL/GenBank/DDBJ whole genome shotgun (WGS) entry which is preliminary data.</text>
</comment>
<accession>A0AAD7XMQ8</accession>
<evidence type="ECO:0000256" key="3">
    <source>
        <dbReference type="ARBA" id="ARBA00023242"/>
    </source>
</evidence>